<dbReference type="PANTHER" id="PTHR31374:SF413">
    <property type="entry name" value="AUXIN RESPONSIVE PROTEIN"/>
    <property type="match status" value="1"/>
</dbReference>
<dbReference type="AlphaFoldDB" id="A0AAQ3QP91"/>
<dbReference type="GO" id="GO:0009733">
    <property type="term" value="P:response to auxin"/>
    <property type="evidence" value="ECO:0007669"/>
    <property type="project" value="InterPro"/>
</dbReference>
<accession>A0AAQ3QP91</accession>
<gene>
    <name evidence="2" type="ORF">Cni_G24141</name>
</gene>
<proteinExistence type="inferred from homology"/>
<dbReference type="PANTHER" id="PTHR31374">
    <property type="entry name" value="AUXIN-INDUCED PROTEIN-LIKE-RELATED"/>
    <property type="match status" value="1"/>
</dbReference>
<sequence>MGWIRKKETTTESRMLDRLLSRRKEEWSEDKIPKGYVPMLVGEEEGEEERMLVHVKVLGDPRFAALMEMAAGEFGYKQEGIVRMPCNARHFQRVVDVISSDCKSR</sequence>
<dbReference type="EMBL" id="CP136896">
    <property type="protein sequence ID" value="WOL15360.1"/>
    <property type="molecule type" value="Genomic_DNA"/>
</dbReference>
<evidence type="ECO:0000256" key="1">
    <source>
        <dbReference type="ARBA" id="ARBA00006974"/>
    </source>
</evidence>
<reference evidence="2 3" key="1">
    <citation type="submission" date="2023-10" db="EMBL/GenBank/DDBJ databases">
        <title>Chromosome-scale genome assembly provides insights into flower coloration mechanisms of Canna indica.</title>
        <authorList>
            <person name="Li C."/>
        </authorList>
    </citation>
    <scope>NUCLEOTIDE SEQUENCE [LARGE SCALE GENOMIC DNA]</scope>
    <source>
        <tissue evidence="2">Flower</tissue>
    </source>
</reference>
<evidence type="ECO:0000313" key="2">
    <source>
        <dbReference type="EMBL" id="WOL15360.1"/>
    </source>
</evidence>
<keyword evidence="3" id="KW-1185">Reference proteome</keyword>
<evidence type="ECO:0008006" key="4">
    <source>
        <dbReference type="Google" id="ProtNLM"/>
    </source>
</evidence>
<dbReference type="InterPro" id="IPR003676">
    <property type="entry name" value="SAUR_fam"/>
</dbReference>
<comment type="similarity">
    <text evidence="1">Belongs to the ARG7 family.</text>
</comment>
<protein>
    <recommendedName>
        <fullName evidence="4">Small auxin up regulated protein</fullName>
    </recommendedName>
</protein>
<dbReference type="Proteomes" id="UP001327560">
    <property type="component" value="Chromosome 7"/>
</dbReference>
<dbReference type="Pfam" id="PF02519">
    <property type="entry name" value="Auxin_inducible"/>
    <property type="match status" value="1"/>
</dbReference>
<name>A0AAQ3QP91_9LILI</name>
<organism evidence="2 3">
    <name type="scientific">Canna indica</name>
    <name type="common">Indian-shot</name>
    <dbReference type="NCBI Taxonomy" id="4628"/>
    <lineage>
        <taxon>Eukaryota</taxon>
        <taxon>Viridiplantae</taxon>
        <taxon>Streptophyta</taxon>
        <taxon>Embryophyta</taxon>
        <taxon>Tracheophyta</taxon>
        <taxon>Spermatophyta</taxon>
        <taxon>Magnoliopsida</taxon>
        <taxon>Liliopsida</taxon>
        <taxon>Zingiberales</taxon>
        <taxon>Cannaceae</taxon>
        <taxon>Canna</taxon>
    </lineage>
</organism>
<evidence type="ECO:0000313" key="3">
    <source>
        <dbReference type="Proteomes" id="UP001327560"/>
    </source>
</evidence>